<protein>
    <recommendedName>
        <fullName evidence="3">CRISPR-associated protein</fullName>
    </recommendedName>
</protein>
<evidence type="ECO:0000313" key="2">
    <source>
        <dbReference type="Proteomes" id="UP001597189"/>
    </source>
</evidence>
<dbReference type="RefSeq" id="WP_203646007.1">
    <property type="nucleotide sequence ID" value="NZ_BOLN01000007.1"/>
</dbReference>
<proteinExistence type="predicted"/>
<sequence>MRSVWAMVCGTVRDQVDFSLMMDYLLQCREQGIIQGIVVSTWVHEFDELSDLQMKLAMNNVEVIMSPTNDQLVGDMGANSVNYWRQAKQMQAALDVIPTDAIVLKTRTDRALPATRKLIAMLDEADALPSVAEQAEERQLTGIPQVFDHQIAIFKARTGRLLQFTDFAFMGYSKDIRKLINFDIADFAFTRSIVANIQFFIYPFIRDYPVIRDYYRVIDFYPLLKDLAHYTENGGTQFPKFLERVYAAYFGLLALHFRIGTLGDPERLGEVTMPIEFPDLFHSGQHRHLVHDALGVTLNSQAVLDQFMKQADSLDEEQPTKRWWQRKQDVAEEQPTVQLESTKQVLYGIKHLSADMLDRVTEPELNELKVFAENKDFSTHHWLRISRATLTEQPQAYQQSVRYELPGISKAEQVALWEKCEDSENPSRELYRYWQHHDIQPRDTPAYLLNSARTDNRFSILTLSRLLRQGVLNEKTAAEALRINNFFASFHVRHGQMNAETACYVLARYLYLVENGLKIPAMATEQTKYVFKRYLPGKFDTFKSLVTQPEKMVVFFDEAIAARQGKGQTAARQRVLEMALEVTHEHKYWSLLEPMFNGKYKGYEYAYQYGIKWELL</sequence>
<organism evidence="1 2">
    <name type="scientific">Levilactobacillus lanxiensis</name>
    <dbReference type="NCBI Taxonomy" id="2799568"/>
    <lineage>
        <taxon>Bacteria</taxon>
        <taxon>Bacillati</taxon>
        <taxon>Bacillota</taxon>
        <taxon>Bacilli</taxon>
        <taxon>Lactobacillales</taxon>
        <taxon>Lactobacillaceae</taxon>
        <taxon>Levilactobacillus</taxon>
    </lineage>
</organism>
<evidence type="ECO:0000313" key="1">
    <source>
        <dbReference type="EMBL" id="MFD1455923.1"/>
    </source>
</evidence>
<dbReference type="Proteomes" id="UP001597189">
    <property type="component" value="Unassembled WGS sequence"/>
</dbReference>
<reference evidence="2" key="1">
    <citation type="journal article" date="2019" name="Int. J. Syst. Evol. Microbiol.">
        <title>The Global Catalogue of Microorganisms (GCM) 10K type strain sequencing project: providing services to taxonomists for standard genome sequencing and annotation.</title>
        <authorList>
            <consortium name="The Broad Institute Genomics Platform"/>
            <consortium name="The Broad Institute Genome Sequencing Center for Infectious Disease"/>
            <person name="Wu L."/>
            <person name="Ma J."/>
        </authorList>
    </citation>
    <scope>NUCLEOTIDE SEQUENCE [LARGE SCALE GENOMIC DNA]</scope>
    <source>
        <strain evidence="2">CCM 8979</strain>
    </source>
</reference>
<dbReference type="EMBL" id="JBHTOD010000007">
    <property type="protein sequence ID" value="MFD1455923.1"/>
    <property type="molecule type" value="Genomic_DNA"/>
</dbReference>
<comment type="caution">
    <text evidence="1">The sequence shown here is derived from an EMBL/GenBank/DDBJ whole genome shotgun (WGS) entry which is preliminary data.</text>
</comment>
<name>A0ABW4D7K4_9LACO</name>
<accession>A0ABW4D7K4</accession>
<gene>
    <name evidence="1" type="ORF">ACFQ44_09625</name>
</gene>
<evidence type="ECO:0008006" key="3">
    <source>
        <dbReference type="Google" id="ProtNLM"/>
    </source>
</evidence>
<keyword evidence="2" id="KW-1185">Reference proteome</keyword>